<protein>
    <submittedName>
        <fullName evidence="2">Uncharacterized protein</fullName>
    </submittedName>
</protein>
<evidence type="ECO:0000313" key="2">
    <source>
        <dbReference type="EMBL" id="GIY51507.1"/>
    </source>
</evidence>
<dbReference type="EMBL" id="BPLR01012121">
    <property type="protein sequence ID" value="GIY51507.1"/>
    <property type="molecule type" value="Genomic_DNA"/>
</dbReference>
<gene>
    <name evidence="2" type="ORF">CEXT_243461</name>
</gene>
<dbReference type="AlphaFoldDB" id="A0AAV4U1C6"/>
<evidence type="ECO:0000256" key="1">
    <source>
        <dbReference type="SAM" id="MobiDB-lite"/>
    </source>
</evidence>
<name>A0AAV4U1C6_CAEEX</name>
<proteinExistence type="predicted"/>
<accession>A0AAV4U1C6</accession>
<evidence type="ECO:0000313" key="3">
    <source>
        <dbReference type="Proteomes" id="UP001054945"/>
    </source>
</evidence>
<feature type="compositionally biased region" description="Low complexity" evidence="1">
    <location>
        <begin position="51"/>
        <end position="81"/>
    </location>
</feature>
<reference evidence="2 3" key="1">
    <citation type="submission" date="2021-06" db="EMBL/GenBank/DDBJ databases">
        <title>Caerostris extrusa draft genome.</title>
        <authorList>
            <person name="Kono N."/>
            <person name="Arakawa K."/>
        </authorList>
    </citation>
    <scope>NUCLEOTIDE SEQUENCE [LARGE SCALE GENOMIC DNA]</scope>
</reference>
<feature type="region of interest" description="Disordered" evidence="1">
    <location>
        <begin position="19"/>
        <end position="114"/>
    </location>
</feature>
<dbReference type="Proteomes" id="UP001054945">
    <property type="component" value="Unassembled WGS sequence"/>
</dbReference>
<organism evidence="2 3">
    <name type="scientific">Caerostris extrusa</name>
    <name type="common">Bark spider</name>
    <name type="synonym">Caerostris bankana</name>
    <dbReference type="NCBI Taxonomy" id="172846"/>
    <lineage>
        <taxon>Eukaryota</taxon>
        <taxon>Metazoa</taxon>
        <taxon>Ecdysozoa</taxon>
        <taxon>Arthropoda</taxon>
        <taxon>Chelicerata</taxon>
        <taxon>Arachnida</taxon>
        <taxon>Araneae</taxon>
        <taxon>Araneomorphae</taxon>
        <taxon>Entelegynae</taxon>
        <taxon>Araneoidea</taxon>
        <taxon>Araneidae</taxon>
        <taxon>Caerostris</taxon>
    </lineage>
</organism>
<keyword evidence="3" id="KW-1185">Reference proteome</keyword>
<comment type="caution">
    <text evidence="2">The sequence shown here is derived from an EMBL/GenBank/DDBJ whole genome shotgun (WGS) entry which is preliminary data.</text>
</comment>
<sequence length="114" mass="12305">MYLLLLRLTEVVSCRFPHPLRATATWRPEPARKQSDSSGVVSPPAPPRSPPTWMRPLPPASSSRPAPRRATATPPARPALAQPVRGRPQAPLQLRLPARGGLCAREQGPVGQVS</sequence>